<evidence type="ECO:0008006" key="3">
    <source>
        <dbReference type="Google" id="ProtNLM"/>
    </source>
</evidence>
<keyword evidence="2" id="KW-1185">Reference proteome</keyword>
<protein>
    <recommendedName>
        <fullName evidence="3">Triacylglycerol lipase</fullName>
    </recommendedName>
</protein>
<name>A0A2A9PF60_OPHUN</name>
<reference evidence="1 2" key="2">
    <citation type="journal article" date="2017" name="Sci. Rep.">
        <title>Ant-infecting Ophiocordyceps genomes reveal a high diversity of potential behavioral manipulation genes and a possible major role for enterotoxins.</title>
        <authorList>
            <person name="de Bekker C."/>
            <person name="Ohm R.A."/>
            <person name="Evans H.C."/>
            <person name="Brachmann A."/>
            <person name="Hughes D.P."/>
        </authorList>
    </citation>
    <scope>NUCLEOTIDE SEQUENCE [LARGE SCALE GENOMIC DNA]</scope>
    <source>
        <strain evidence="1 2">SC16a</strain>
    </source>
</reference>
<dbReference type="OrthoDB" id="245563at2759"/>
<comment type="caution">
    <text evidence="1">The sequence shown here is derived from an EMBL/GenBank/DDBJ whole genome shotgun (WGS) entry which is preliminary data.</text>
</comment>
<evidence type="ECO:0000313" key="2">
    <source>
        <dbReference type="Proteomes" id="UP000037136"/>
    </source>
</evidence>
<reference evidence="1 2" key="1">
    <citation type="journal article" date="2015" name="BMC Genomics">
        <title>Gene expression during zombie ant biting behavior reflects the complexity underlying fungal parasitic behavioral manipulation.</title>
        <authorList>
            <person name="de Bekker C."/>
            <person name="Ohm R.A."/>
            <person name="Loreto R.G."/>
            <person name="Sebastian A."/>
            <person name="Albert I."/>
            <person name="Merrow M."/>
            <person name="Brachmann A."/>
            <person name="Hughes D.P."/>
        </authorList>
    </citation>
    <scope>NUCLEOTIDE SEQUENCE [LARGE SCALE GENOMIC DNA]</scope>
    <source>
        <strain evidence="1 2">SC16a</strain>
    </source>
</reference>
<dbReference type="STRING" id="268505.A0A2A9PF60"/>
<evidence type="ECO:0000313" key="1">
    <source>
        <dbReference type="EMBL" id="PFH60125.1"/>
    </source>
</evidence>
<dbReference type="Proteomes" id="UP000037136">
    <property type="component" value="Unassembled WGS sequence"/>
</dbReference>
<dbReference type="EMBL" id="LAZP02000149">
    <property type="protein sequence ID" value="PFH60125.1"/>
    <property type="molecule type" value="Genomic_DNA"/>
</dbReference>
<organism evidence="1 2">
    <name type="scientific">Ophiocordyceps unilateralis</name>
    <name type="common">Zombie-ant fungus</name>
    <name type="synonym">Torrubia unilateralis</name>
    <dbReference type="NCBI Taxonomy" id="268505"/>
    <lineage>
        <taxon>Eukaryota</taxon>
        <taxon>Fungi</taxon>
        <taxon>Dikarya</taxon>
        <taxon>Ascomycota</taxon>
        <taxon>Pezizomycotina</taxon>
        <taxon>Sordariomycetes</taxon>
        <taxon>Hypocreomycetidae</taxon>
        <taxon>Hypocreales</taxon>
        <taxon>Ophiocordycipitaceae</taxon>
        <taxon>Ophiocordyceps</taxon>
    </lineage>
</organism>
<accession>A0A2A9PF60</accession>
<proteinExistence type="predicted"/>
<dbReference type="AlphaFoldDB" id="A0A2A9PF60"/>
<gene>
    <name evidence="1" type="ORF">XA68_11398</name>
</gene>
<sequence>MASRPARLLAISLHNPPWFDETYAPLLTAIRSKAEFQRAEDSASALRFLSQQPEPTAILITDEALTLHKNRAVWEAVLDYVSRGGVAVVMGLFSSFVKPNKIKPFFSKPGLPWGAGSYHRTTLILNQAVVDAASVEKLAPSYSQKALFVNNVVPGDMWYRTDQDSVVESRVFPPDNAHTPGETAVALAKVGQGRLGYVGDVNAEAGSNAVVLAMCGLL</sequence>